<dbReference type="InterPro" id="IPR010130">
    <property type="entry name" value="T1SS_OMP_TolC"/>
</dbReference>
<evidence type="ECO:0000256" key="5">
    <source>
        <dbReference type="ARBA" id="ARBA00022692"/>
    </source>
</evidence>
<keyword evidence="11" id="KW-1185">Reference proteome</keyword>
<evidence type="ECO:0000256" key="6">
    <source>
        <dbReference type="ARBA" id="ARBA00023136"/>
    </source>
</evidence>
<comment type="similarity">
    <text evidence="2">Belongs to the outer membrane factor (OMF) (TC 1.B.17) family.</text>
</comment>
<reference evidence="10 11" key="1">
    <citation type="submission" date="2019-11" db="EMBL/GenBank/DDBJ databases">
        <title>Novel Deefgea species.</title>
        <authorList>
            <person name="Han J.-H."/>
        </authorList>
    </citation>
    <scope>NUCLEOTIDE SEQUENCE [LARGE SCALE GENOMIC DNA]</scope>
    <source>
        <strain evidence="10 11">LMG 24817</strain>
    </source>
</reference>
<evidence type="ECO:0000256" key="4">
    <source>
        <dbReference type="ARBA" id="ARBA00022452"/>
    </source>
</evidence>
<evidence type="ECO:0000313" key="11">
    <source>
        <dbReference type="Proteomes" id="UP001195660"/>
    </source>
</evidence>
<proteinExistence type="inferred from homology"/>
<dbReference type="InterPro" id="IPR051906">
    <property type="entry name" value="TolC-like"/>
</dbReference>
<name>A0ABS2CCY7_9NEIS</name>
<keyword evidence="7" id="KW-0998">Cell outer membrane</keyword>
<comment type="caution">
    <text evidence="10">The sequence shown here is derived from an EMBL/GenBank/DDBJ whole genome shotgun (WGS) entry which is preliminary data.</text>
</comment>
<protein>
    <submittedName>
        <fullName evidence="10">TolC family outer membrane protein</fullName>
    </submittedName>
</protein>
<dbReference type="NCBIfam" id="TIGR01844">
    <property type="entry name" value="type_I_sec_TolC"/>
    <property type="match status" value="1"/>
</dbReference>
<keyword evidence="5" id="KW-0812">Transmembrane</keyword>
<organism evidence="10 11">
    <name type="scientific">Deefgea chitinilytica</name>
    <dbReference type="NCBI Taxonomy" id="570276"/>
    <lineage>
        <taxon>Bacteria</taxon>
        <taxon>Pseudomonadati</taxon>
        <taxon>Pseudomonadota</taxon>
        <taxon>Betaproteobacteria</taxon>
        <taxon>Neisseriales</taxon>
        <taxon>Chitinibacteraceae</taxon>
        <taxon>Deefgea</taxon>
    </lineage>
</organism>
<dbReference type="EMBL" id="WOFE01000004">
    <property type="protein sequence ID" value="MBM5571932.1"/>
    <property type="molecule type" value="Genomic_DNA"/>
</dbReference>
<dbReference type="InterPro" id="IPR003423">
    <property type="entry name" value="OMP_efflux"/>
</dbReference>
<sequence length="443" mass="48252">MKKTILAFSLAVLSHSGFTADLVAAWRAAQQYDASFLAARYAQTAGLEKANQGQALLLPSVTLGGNTTYSNTDFSPGKTSSTVKDTQSSGQAYGYSVTATQPVYRVDAFASADQLKQQAKLAEVQFRVAEQDLILRVAKAYFEVLAADEKVALANAEKKAVGEQLAFAKKAFEVGVATIADTDEAQAAYDSIIAFEIQAKNDLQVKRNVFTLLTGINADSIARLSESIEPTEVEPNDLSVWLKKSSDTSLNISSQLLQLDIATREVDKYRLESTPKVDLVANYGQNWDSSGISRSGGLDQTNKATITLQLSIPLFTGGRRSSELREAAAKQSEQRETLEATRRNTEQLTTQTFLGVNAGAAQISALEQVLKSSKSLLASSKLGRDVGVRTTVDVLNAEKKLFNTRYDLTVARYTYLYTRLQLAAVVGDLDEKDLRSVNRWLVN</sequence>
<comment type="subcellular location">
    <subcellularLocation>
        <location evidence="1">Cell outer membrane</location>
    </subcellularLocation>
</comment>
<dbReference type="RefSeq" id="WP_203571266.1">
    <property type="nucleotide sequence ID" value="NZ_WOFE01000004.1"/>
</dbReference>
<keyword evidence="8" id="KW-0175">Coiled coil</keyword>
<dbReference type="Gene3D" id="1.20.1600.10">
    <property type="entry name" value="Outer membrane efflux proteins (OEP)"/>
    <property type="match status" value="1"/>
</dbReference>
<evidence type="ECO:0000256" key="2">
    <source>
        <dbReference type="ARBA" id="ARBA00007613"/>
    </source>
</evidence>
<evidence type="ECO:0000313" key="10">
    <source>
        <dbReference type="EMBL" id="MBM5571932.1"/>
    </source>
</evidence>
<evidence type="ECO:0000256" key="7">
    <source>
        <dbReference type="ARBA" id="ARBA00023237"/>
    </source>
</evidence>
<dbReference type="Pfam" id="PF02321">
    <property type="entry name" value="OEP"/>
    <property type="match status" value="2"/>
</dbReference>
<feature type="chain" id="PRO_5046896798" evidence="9">
    <location>
        <begin position="20"/>
        <end position="443"/>
    </location>
</feature>
<dbReference type="Proteomes" id="UP001195660">
    <property type="component" value="Unassembled WGS sequence"/>
</dbReference>
<keyword evidence="9" id="KW-0732">Signal</keyword>
<keyword evidence="3" id="KW-0813">Transport</keyword>
<feature type="coiled-coil region" evidence="8">
    <location>
        <begin position="321"/>
        <end position="348"/>
    </location>
</feature>
<accession>A0ABS2CCY7</accession>
<evidence type="ECO:0000256" key="1">
    <source>
        <dbReference type="ARBA" id="ARBA00004442"/>
    </source>
</evidence>
<gene>
    <name evidence="10" type="ORF">GM173_10125</name>
</gene>
<evidence type="ECO:0000256" key="8">
    <source>
        <dbReference type="SAM" id="Coils"/>
    </source>
</evidence>
<evidence type="ECO:0000256" key="9">
    <source>
        <dbReference type="SAM" id="SignalP"/>
    </source>
</evidence>
<dbReference type="PANTHER" id="PTHR30026">
    <property type="entry name" value="OUTER MEMBRANE PROTEIN TOLC"/>
    <property type="match status" value="1"/>
</dbReference>
<dbReference type="PANTHER" id="PTHR30026:SF20">
    <property type="entry name" value="OUTER MEMBRANE PROTEIN TOLC"/>
    <property type="match status" value="1"/>
</dbReference>
<evidence type="ECO:0000256" key="3">
    <source>
        <dbReference type="ARBA" id="ARBA00022448"/>
    </source>
</evidence>
<keyword evidence="6" id="KW-0472">Membrane</keyword>
<keyword evidence="4" id="KW-1134">Transmembrane beta strand</keyword>
<feature type="signal peptide" evidence="9">
    <location>
        <begin position="1"/>
        <end position="19"/>
    </location>
</feature>
<dbReference type="SUPFAM" id="SSF56954">
    <property type="entry name" value="Outer membrane efflux proteins (OEP)"/>
    <property type="match status" value="1"/>
</dbReference>